<dbReference type="PANTHER" id="PTHR23520">
    <property type="entry name" value="TRANSPORTER, PUTATIVE (AFU_ORTHOLOGUE AFUA_3G04000)-RELATED"/>
    <property type="match status" value="1"/>
</dbReference>
<evidence type="ECO:0000256" key="2">
    <source>
        <dbReference type="SAM" id="MobiDB-lite"/>
    </source>
</evidence>
<dbReference type="Gene3D" id="1.20.1250.20">
    <property type="entry name" value="MFS general substrate transporter like domains"/>
    <property type="match status" value="2"/>
</dbReference>
<dbReference type="Pfam" id="PF07690">
    <property type="entry name" value="MFS_1"/>
    <property type="match status" value="2"/>
</dbReference>
<organism evidence="5 6">
    <name type="scientific">Chlamydomonas eustigma</name>
    <dbReference type="NCBI Taxonomy" id="1157962"/>
    <lineage>
        <taxon>Eukaryota</taxon>
        <taxon>Viridiplantae</taxon>
        <taxon>Chlorophyta</taxon>
        <taxon>core chlorophytes</taxon>
        <taxon>Chlorophyceae</taxon>
        <taxon>CS clade</taxon>
        <taxon>Chlamydomonadales</taxon>
        <taxon>Chlamydomonadaceae</taxon>
        <taxon>Chlamydomonas</taxon>
    </lineage>
</organism>
<feature type="transmembrane region" description="Helical" evidence="3">
    <location>
        <begin position="183"/>
        <end position="202"/>
    </location>
</feature>
<feature type="transmembrane region" description="Helical" evidence="3">
    <location>
        <begin position="50"/>
        <end position="70"/>
    </location>
</feature>
<comment type="subcellular location">
    <subcellularLocation>
        <location evidence="1">Membrane</location>
        <topology evidence="1">Multi-pass membrane protein</topology>
    </subcellularLocation>
</comment>
<feature type="transmembrane region" description="Helical" evidence="3">
    <location>
        <begin position="522"/>
        <end position="544"/>
    </location>
</feature>
<dbReference type="InterPro" id="IPR036259">
    <property type="entry name" value="MFS_trans_sf"/>
</dbReference>
<dbReference type="PROSITE" id="PS50850">
    <property type="entry name" value="MFS"/>
    <property type="match status" value="1"/>
</dbReference>
<feature type="domain" description="Major facilitator superfamily (MFS) profile" evidence="4">
    <location>
        <begin position="518"/>
        <end position="704"/>
    </location>
</feature>
<dbReference type="InterPro" id="IPR011701">
    <property type="entry name" value="MFS"/>
</dbReference>
<proteinExistence type="predicted"/>
<feature type="transmembrane region" description="Helical" evidence="3">
    <location>
        <begin position="674"/>
        <end position="694"/>
    </location>
</feature>
<dbReference type="InterPro" id="IPR020846">
    <property type="entry name" value="MFS_dom"/>
</dbReference>
<keyword evidence="6" id="KW-1185">Reference proteome</keyword>
<keyword evidence="3" id="KW-0812">Transmembrane</keyword>
<dbReference type="EMBL" id="BEGY01000034">
    <property type="protein sequence ID" value="GAX78616.1"/>
    <property type="molecule type" value="Genomic_DNA"/>
</dbReference>
<dbReference type="OrthoDB" id="10027823at2759"/>
<dbReference type="SUPFAM" id="SSF103473">
    <property type="entry name" value="MFS general substrate transporter"/>
    <property type="match status" value="1"/>
</dbReference>
<dbReference type="PANTHER" id="PTHR23520:SF5">
    <property type="entry name" value="TRANSPORTER, PUTATIVE (AFU_ORTHOLOGUE AFUA_3G04000)-RELATED"/>
    <property type="match status" value="1"/>
</dbReference>
<protein>
    <recommendedName>
        <fullName evidence="4">Major facilitator superfamily (MFS) profile domain-containing protein</fullName>
    </recommendedName>
</protein>
<dbReference type="Proteomes" id="UP000232323">
    <property type="component" value="Unassembled WGS sequence"/>
</dbReference>
<feature type="region of interest" description="Disordered" evidence="2">
    <location>
        <begin position="280"/>
        <end position="311"/>
    </location>
</feature>
<keyword evidence="3" id="KW-0472">Membrane</keyword>
<dbReference type="GO" id="GO:0016020">
    <property type="term" value="C:membrane"/>
    <property type="evidence" value="ECO:0007669"/>
    <property type="project" value="UniProtKB-SubCell"/>
</dbReference>
<feature type="transmembrane region" description="Helical" evidence="3">
    <location>
        <begin position="145"/>
        <end position="171"/>
    </location>
</feature>
<reference evidence="5 6" key="1">
    <citation type="submission" date="2017-08" db="EMBL/GenBank/DDBJ databases">
        <title>Acidophilic green algal genome provides insights into adaptation to an acidic environment.</title>
        <authorList>
            <person name="Hirooka S."/>
            <person name="Hirose Y."/>
            <person name="Kanesaki Y."/>
            <person name="Higuchi S."/>
            <person name="Fujiwara T."/>
            <person name="Onuma R."/>
            <person name="Era A."/>
            <person name="Ohbayashi R."/>
            <person name="Uzuka A."/>
            <person name="Nozaki H."/>
            <person name="Yoshikawa H."/>
            <person name="Miyagishima S.Y."/>
        </authorList>
    </citation>
    <scope>NUCLEOTIDE SEQUENCE [LARGE SCALE GENOMIC DNA]</scope>
    <source>
        <strain evidence="5 6">NIES-2499</strain>
    </source>
</reference>
<feature type="transmembrane region" description="Helical" evidence="3">
    <location>
        <begin position="12"/>
        <end position="38"/>
    </location>
</feature>
<dbReference type="STRING" id="1157962.A0A250X6E7"/>
<evidence type="ECO:0000256" key="3">
    <source>
        <dbReference type="SAM" id="Phobius"/>
    </source>
</evidence>
<evidence type="ECO:0000313" key="5">
    <source>
        <dbReference type="EMBL" id="GAX78616.1"/>
    </source>
</evidence>
<feature type="transmembrane region" description="Helical" evidence="3">
    <location>
        <begin position="556"/>
        <end position="576"/>
    </location>
</feature>
<dbReference type="AlphaFoldDB" id="A0A250X6E7"/>
<feature type="transmembrane region" description="Helical" evidence="3">
    <location>
        <begin position="596"/>
        <end position="618"/>
    </location>
</feature>
<evidence type="ECO:0000313" key="6">
    <source>
        <dbReference type="Proteomes" id="UP000232323"/>
    </source>
</evidence>
<keyword evidence="3" id="KW-1133">Transmembrane helix</keyword>
<sequence>MKLRIALGFSGDAVLLFCARCIRMFAFGSTGVILALYLREVGLSDQQMGLLLYMTLVGDALISLVVTVCADDFGRRKTMLLGCLLKLLGAIILAYVHGPQFWLLAFGATVGVISPSGNEVGPFMALEQSVLAEQVSPAIRTVTFAWYNFLGSCCSACGALATGLVAPRLALQYSITELDSYRLVFVQYGGAAVTIMFIVLLLSEEVERKVHSGFDDDVCSALEEQPLRSFDVATESDPLLTSRLLDDKDLREEVDTEDQNEACLSALYRPMLPVQPCHLRGSADKPASEDATSLPPHIMTTRGRGGTHQEDDRSLKMLRVLPEEGPALNAAVQIGSASSDVESGGHDLILGCSEPQKTHSAQELKTCSVSTEACGTYLENKSVLTVDNCSDVPIRAARDEKMLSVEKTLEANDTIRNYSESREDCLQTPFLTLPADASASIAEQQAWSHSVDLNSHGIHVSDSLLSKPSSYTQAVSPKFYNLQHGGIGSSNGYRRGSKLSAASSRRRWLGLSASSLRTVTHLSLLFATDSFASSMITGTLLAYYFQVTFDLSTTQLGGILFGANIIGGLSSLASGWVANRFGLVNTMVFTHMPSNIFLILVPFMPSVELAVTMVFLRFSISQMDVVPRQSYVSGIVRPEERTATLGITNIVRSLGAAFGPLATGFLAAGNKFGWAFFVSGGVQIFYDIMLLISFRHMKAEHEGQ</sequence>
<comment type="caution">
    <text evidence="5">The sequence shown here is derived from an EMBL/GenBank/DDBJ whole genome shotgun (WGS) entry which is preliminary data.</text>
</comment>
<name>A0A250X6E7_9CHLO</name>
<dbReference type="GO" id="GO:0022857">
    <property type="term" value="F:transmembrane transporter activity"/>
    <property type="evidence" value="ECO:0007669"/>
    <property type="project" value="InterPro"/>
</dbReference>
<evidence type="ECO:0000259" key="4">
    <source>
        <dbReference type="PROSITE" id="PS50850"/>
    </source>
</evidence>
<evidence type="ECO:0000256" key="1">
    <source>
        <dbReference type="ARBA" id="ARBA00004141"/>
    </source>
</evidence>
<accession>A0A250X6E7</accession>
<gene>
    <name evidence="5" type="ORF">CEUSTIGMA_g6055.t1</name>
</gene>
<feature type="transmembrane region" description="Helical" evidence="3">
    <location>
        <begin position="79"/>
        <end position="97"/>
    </location>
</feature>